<sequence>MQPAPMHPSETMRAPTTGSITIAPEKRTVIIEHLQSAKPVTLNENVVVGWTVPQTVELLPFPETVVTDVPTVKAYRFFKYKNEIVLVDPETRKVVTIIQ</sequence>
<dbReference type="Proteomes" id="UP000707352">
    <property type="component" value="Unassembled WGS sequence"/>
</dbReference>
<proteinExistence type="predicted"/>
<evidence type="ECO:0000313" key="2">
    <source>
        <dbReference type="Proteomes" id="UP000707352"/>
    </source>
</evidence>
<dbReference type="RefSeq" id="WP_167673334.1">
    <property type="nucleotide sequence ID" value="NZ_JAATJS010000004.1"/>
</dbReference>
<dbReference type="InterPro" id="IPR009642">
    <property type="entry name" value="DUF1236"/>
</dbReference>
<accession>A0ABX0VG60</accession>
<comment type="caution">
    <text evidence="1">The sequence shown here is derived from an EMBL/GenBank/DDBJ whole genome shotgun (WGS) entry which is preliminary data.</text>
</comment>
<evidence type="ECO:0000313" key="1">
    <source>
        <dbReference type="EMBL" id="NIX77416.1"/>
    </source>
</evidence>
<dbReference type="EMBL" id="JAATJS010000004">
    <property type="protein sequence ID" value="NIX77416.1"/>
    <property type="molecule type" value="Genomic_DNA"/>
</dbReference>
<name>A0ABX0VG60_9HYPH</name>
<keyword evidence="2" id="KW-1185">Reference proteome</keyword>
<dbReference type="Gene3D" id="3.10.450.160">
    <property type="entry name" value="inner membrane protein cigr"/>
    <property type="match status" value="1"/>
</dbReference>
<dbReference type="Pfam" id="PF06823">
    <property type="entry name" value="DUF1236"/>
    <property type="match status" value="1"/>
</dbReference>
<reference evidence="1 2" key="1">
    <citation type="submission" date="2020-03" db="EMBL/GenBank/DDBJ databases">
        <title>The genome sequence of Microvirga sp. c23x22.</title>
        <authorList>
            <person name="Zhang X."/>
        </authorList>
    </citation>
    <scope>NUCLEOTIDE SEQUENCE [LARGE SCALE GENOMIC DNA]</scope>
    <source>
        <strain evidence="2">c23x22</strain>
    </source>
</reference>
<organism evidence="1 2">
    <name type="scientific">Microvirga terricola</name>
    <dbReference type="NCBI Taxonomy" id="2719797"/>
    <lineage>
        <taxon>Bacteria</taxon>
        <taxon>Pseudomonadati</taxon>
        <taxon>Pseudomonadota</taxon>
        <taxon>Alphaproteobacteria</taxon>
        <taxon>Hyphomicrobiales</taxon>
        <taxon>Methylobacteriaceae</taxon>
        <taxon>Microvirga</taxon>
    </lineage>
</organism>
<gene>
    <name evidence="1" type="ORF">HB375_12445</name>
</gene>
<protein>
    <submittedName>
        <fullName evidence="1">DUF1236 domain-containing protein</fullName>
    </submittedName>
</protein>